<accession>A0A3N0I2G7</accession>
<dbReference type="Gene3D" id="2.160.10.10">
    <property type="entry name" value="Hexapeptide repeat proteins"/>
    <property type="match status" value="1"/>
</dbReference>
<dbReference type="OrthoDB" id="9788080at2"/>
<evidence type="ECO:0000256" key="7">
    <source>
        <dbReference type="NCBIfam" id="TIGR03532"/>
    </source>
</evidence>
<dbReference type="RefSeq" id="WP_128519374.1">
    <property type="nucleotide sequence ID" value="NZ_RJQC01000001.1"/>
</dbReference>
<evidence type="ECO:0000256" key="2">
    <source>
        <dbReference type="ARBA" id="ARBA00022679"/>
    </source>
</evidence>
<dbReference type="PROSITE" id="PS00101">
    <property type="entry name" value="HEXAPEP_TRANSFERASES"/>
    <property type="match status" value="1"/>
</dbReference>
<dbReference type="NCBIfam" id="TIGR03532">
    <property type="entry name" value="DapD_Ac"/>
    <property type="match status" value="1"/>
</dbReference>
<dbReference type="InterPro" id="IPR013710">
    <property type="entry name" value="DapH_N"/>
</dbReference>
<evidence type="ECO:0000256" key="5">
    <source>
        <dbReference type="ARBA" id="ARBA00023154"/>
    </source>
</evidence>
<dbReference type="InterPro" id="IPR011004">
    <property type="entry name" value="Trimer_LpxA-like_sf"/>
</dbReference>
<evidence type="ECO:0000256" key="3">
    <source>
        <dbReference type="ARBA" id="ARBA00022737"/>
    </source>
</evidence>
<comment type="caution">
    <text evidence="9">The sequence shown here is derived from an EMBL/GenBank/DDBJ whole genome shotgun (WGS) entry which is preliminary data.</text>
</comment>
<keyword evidence="10" id="KW-1185">Reference proteome</keyword>
<sequence length="228" mass="24076">MNAEEIIRIIQTSKKQTTVKVYFNAKEPIPFPETVQVFGHVAIGPWEDIQPVLEAQKDNITNLYMENDGRNTAIPLLDTKNINARIEPGAIIRDNVEIGDHAVIMMGAVINIGAQIGDNTMIDMGAVLGGRAIVKNNCHIGAGAVLAGVVEPASATPVIVEDNVLIGANAVVIEGVHIGKGAVIGAGAIVLEDVGENQVVGGNPARVIKAKNEQTEEKTGLVDALRQI</sequence>
<dbReference type="PANTHER" id="PTHR43300">
    <property type="entry name" value="ACETYLTRANSFERASE"/>
    <property type="match status" value="1"/>
</dbReference>
<dbReference type="InterPro" id="IPR018357">
    <property type="entry name" value="Hexapep_transf_CS"/>
</dbReference>
<dbReference type="EC" id="2.3.1.89" evidence="7"/>
<dbReference type="GO" id="GO:0009089">
    <property type="term" value="P:lysine biosynthetic process via diaminopimelate"/>
    <property type="evidence" value="ECO:0007669"/>
    <property type="project" value="UniProtKB-UniRule"/>
</dbReference>
<dbReference type="InterPro" id="IPR050179">
    <property type="entry name" value="Trans_hexapeptide_repeat"/>
</dbReference>
<dbReference type="GO" id="GO:0047200">
    <property type="term" value="F:tetrahydrodipicolinate N-acetyltransferase activity"/>
    <property type="evidence" value="ECO:0007669"/>
    <property type="project" value="UniProtKB-UniRule"/>
</dbReference>
<dbReference type="EMBL" id="RJQC01000001">
    <property type="protein sequence ID" value="RNM31209.1"/>
    <property type="molecule type" value="Genomic_DNA"/>
</dbReference>
<dbReference type="AlphaFoldDB" id="A0A3N0I2G7"/>
<dbReference type="InterPro" id="IPR019873">
    <property type="entry name" value="DapH"/>
</dbReference>
<keyword evidence="5" id="KW-0457">Lysine biosynthesis</keyword>
<gene>
    <name evidence="9" type="primary">dapD</name>
    <name evidence="9" type="ORF">EDX97_01170</name>
</gene>
<organism evidence="9 10">
    <name type="scientific">Absicoccus porci</name>
    <dbReference type="NCBI Taxonomy" id="2486576"/>
    <lineage>
        <taxon>Bacteria</taxon>
        <taxon>Bacillati</taxon>
        <taxon>Bacillota</taxon>
        <taxon>Erysipelotrichia</taxon>
        <taxon>Erysipelotrichales</taxon>
        <taxon>Erysipelotrichaceae</taxon>
        <taxon>Absicoccus</taxon>
    </lineage>
</organism>
<name>A0A3N0I2G7_9FIRM</name>
<dbReference type="Gene3D" id="3.30.70.250">
    <property type="entry name" value="Malonyl-CoA ACP transacylase, ACP-binding"/>
    <property type="match status" value="1"/>
</dbReference>
<reference evidence="9 10" key="1">
    <citation type="submission" date="2018-11" db="EMBL/GenBank/DDBJ databases">
        <title>Clostridium sp. nov., a member of the family Erysipelotrichaceae isolated from pig faeces.</title>
        <authorList>
            <person name="Chang Y.-H."/>
        </authorList>
    </citation>
    <scope>NUCLEOTIDE SEQUENCE [LARGE SCALE GENOMIC DNA]</scope>
    <source>
        <strain evidence="9 10">YH-panp20</strain>
    </source>
</reference>
<dbReference type="Proteomes" id="UP000276568">
    <property type="component" value="Unassembled WGS sequence"/>
</dbReference>
<dbReference type="CDD" id="cd03350">
    <property type="entry name" value="LbH_THP_succinylT"/>
    <property type="match status" value="1"/>
</dbReference>
<keyword evidence="2 9" id="KW-0808">Transferase</keyword>
<evidence type="ECO:0000256" key="1">
    <source>
        <dbReference type="ARBA" id="ARBA00022605"/>
    </source>
</evidence>
<evidence type="ECO:0000256" key="6">
    <source>
        <dbReference type="ARBA" id="ARBA00023315"/>
    </source>
</evidence>
<keyword evidence="4" id="KW-0220">Diaminopimelate biosynthesis</keyword>
<keyword evidence="1" id="KW-0028">Amino-acid biosynthesis</keyword>
<dbReference type="InterPro" id="IPR001451">
    <property type="entry name" value="Hexapep"/>
</dbReference>
<evidence type="ECO:0000313" key="9">
    <source>
        <dbReference type="EMBL" id="RNM31209.1"/>
    </source>
</evidence>
<evidence type="ECO:0000313" key="10">
    <source>
        <dbReference type="Proteomes" id="UP000276568"/>
    </source>
</evidence>
<dbReference type="Pfam" id="PF14602">
    <property type="entry name" value="Hexapep_2"/>
    <property type="match status" value="1"/>
</dbReference>
<evidence type="ECO:0000259" key="8">
    <source>
        <dbReference type="Pfam" id="PF08503"/>
    </source>
</evidence>
<dbReference type="PANTHER" id="PTHR43300:SF10">
    <property type="entry name" value="2,3,4,5-TETRAHYDROPYRIDINE-2,6-DICARBOXYLATE N-ACETYLTRANSFERASE"/>
    <property type="match status" value="1"/>
</dbReference>
<dbReference type="Pfam" id="PF08503">
    <property type="entry name" value="DapH_N"/>
    <property type="match status" value="1"/>
</dbReference>
<keyword evidence="6" id="KW-0012">Acyltransferase</keyword>
<dbReference type="GO" id="GO:0019877">
    <property type="term" value="P:diaminopimelate biosynthetic process"/>
    <property type="evidence" value="ECO:0007669"/>
    <property type="project" value="UniProtKB-KW"/>
</dbReference>
<evidence type="ECO:0000256" key="4">
    <source>
        <dbReference type="ARBA" id="ARBA00022915"/>
    </source>
</evidence>
<feature type="domain" description="2,3,4,5-tetrahydropyridine-2,6-dicarboxylate N-acetyltransferase N-terminal" evidence="8">
    <location>
        <begin position="1"/>
        <end position="78"/>
    </location>
</feature>
<proteinExistence type="predicted"/>
<protein>
    <recommendedName>
        <fullName evidence="7">2,3,4,5-tetrahydropyridine-2,6-dicarboxylate N-acetyltransferase</fullName>
        <ecNumber evidence="7">2.3.1.89</ecNumber>
    </recommendedName>
</protein>
<dbReference type="SUPFAM" id="SSF51161">
    <property type="entry name" value="Trimeric LpxA-like enzymes"/>
    <property type="match status" value="1"/>
</dbReference>
<keyword evidence="3" id="KW-0677">Repeat</keyword>
<dbReference type="Pfam" id="PF00132">
    <property type="entry name" value="Hexapep"/>
    <property type="match status" value="1"/>
</dbReference>